<dbReference type="NCBIfam" id="TIGR04416">
    <property type="entry name" value="group_II_RT_mat"/>
    <property type="match status" value="1"/>
</dbReference>
<dbReference type="Proteomes" id="UP000621500">
    <property type="component" value="Unassembled WGS sequence"/>
</dbReference>
<keyword evidence="3" id="KW-1185">Reference proteome</keyword>
<keyword evidence="2" id="KW-0808">Transferase</keyword>
<keyword evidence="2" id="KW-0695">RNA-directed DNA polymerase</keyword>
<organism evidence="2 3">
    <name type="scientific">Plantactinospora mayteni</name>
    <dbReference type="NCBI Taxonomy" id="566021"/>
    <lineage>
        <taxon>Bacteria</taxon>
        <taxon>Bacillati</taxon>
        <taxon>Actinomycetota</taxon>
        <taxon>Actinomycetes</taxon>
        <taxon>Micromonosporales</taxon>
        <taxon>Micromonosporaceae</taxon>
        <taxon>Plantactinospora</taxon>
    </lineage>
</organism>
<dbReference type="SUPFAM" id="SSF56672">
    <property type="entry name" value="DNA/RNA polymerases"/>
    <property type="match status" value="1"/>
</dbReference>
<evidence type="ECO:0000313" key="3">
    <source>
        <dbReference type="Proteomes" id="UP000621500"/>
    </source>
</evidence>
<dbReference type="InterPro" id="IPR043502">
    <property type="entry name" value="DNA/RNA_pol_sf"/>
</dbReference>
<dbReference type="PROSITE" id="PS50878">
    <property type="entry name" value="RT_POL"/>
    <property type="match status" value="1"/>
</dbReference>
<dbReference type="InterPro" id="IPR051083">
    <property type="entry name" value="GrpII_Intron_Splice-Mob/Def"/>
</dbReference>
<dbReference type="Pfam" id="PF08388">
    <property type="entry name" value="GIIM"/>
    <property type="match status" value="1"/>
</dbReference>
<comment type="caution">
    <text evidence="2">The sequence shown here is derived from an EMBL/GenBank/DDBJ whole genome shotgun (WGS) entry which is preliminary data.</text>
</comment>
<accession>A0ABQ4F4T1</accession>
<dbReference type="EMBL" id="BONX01000103">
    <property type="protein sequence ID" value="GIH01917.1"/>
    <property type="molecule type" value="Genomic_DNA"/>
</dbReference>
<dbReference type="CDD" id="cd01651">
    <property type="entry name" value="RT_G2_intron"/>
    <property type="match status" value="1"/>
</dbReference>
<dbReference type="PANTHER" id="PTHR34047">
    <property type="entry name" value="NUCLEAR INTRON MATURASE 1, MITOCHONDRIAL-RELATED"/>
    <property type="match status" value="1"/>
</dbReference>
<proteinExistence type="predicted"/>
<dbReference type="GO" id="GO:0003964">
    <property type="term" value="F:RNA-directed DNA polymerase activity"/>
    <property type="evidence" value="ECO:0007669"/>
    <property type="project" value="UniProtKB-KW"/>
</dbReference>
<reference evidence="2 3" key="1">
    <citation type="submission" date="2021-01" db="EMBL/GenBank/DDBJ databases">
        <title>Whole genome shotgun sequence of Plantactinospora mayteni NBRC 109088.</title>
        <authorList>
            <person name="Komaki H."/>
            <person name="Tamura T."/>
        </authorList>
    </citation>
    <scope>NUCLEOTIDE SEQUENCE [LARGE SCALE GENOMIC DNA]</scope>
    <source>
        <strain evidence="2 3">NBRC 109088</strain>
    </source>
</reference>
<evidence type="ECO:0000313" key="2">
    <source>
        <dbReference type="EMBL" id="GIH01917.1"/>
    </source>
</evidence>
<dbReference type="PANTHER" id="PTHR34047:SF10">
    <property type="entry name" value="GROUP II INTRON-ASSOCIATED OPEN READING FRAME"/>
    <property type="match status" value="1"/>
</dbReference>
<dbReference type="RefSeq" id="WP_239314204.1">
    <property type="nucleotide sequence ID" value="NZ_BAAAZQ010000020.1"/>
</dbReference>
<name>A0ABQ4F4T1_9ACTN</name>
<protein>
    <submittedName>
        <fullName evidence="2">Group II intron reverse transcriptase/maturase</fullName>
    </submittedName>
</protein>
<evidence type="ECO:0000259" key="1">
    <source>
        <dbReference type="PROSITE" id="PS50878"/>
    </source>
</evidence>
<dbReference type="Pfam" id="PF00078">
    <property type="entry name" value="RVT_1"/>
    <property type="match status" value="1"/>
</dbReference>
<dbReference type="InterPro" id="IPR025960">
    <property type="entry name" value="RVT_N"/>
</dbReference>
<feature type="domain" description="Reverse transcriptase" evidence="1">
    <location>
        <begin position="115"/>
        <end position="353"/>
    </location>
</feature>
<gene>
    <name evidence="2" type="ORF">Pma05_84890</name>
</gene>
<dbReference type="Pfam" id="PF13655">
    <property type="entry name" value="RVT_N"/>
    <property type="match status" value="1"/>
</dbReference>
<dbReference type="InterPro" id="IPR013597">
    <property type="entry name" value="Mat_intron_G2"/>
</dbReference>
<sequence>MPEPKGKLDAVTAFAFDVAMAALGANGPEDENLGWDTIVWPIHEEHVRRLRARIFKASKAGDLATVRNLQKMMLRSWSNTLISVRQVTQRNAGRATAGVDGQVALTSRARMDLAVLVHRTARSFQPLPVRRVFIPKANGKRRPLGIPVIADRAHQARCRNALEPEWEARFAPRTYGFRPGRSCQDAIAVIHVMGCGKNPQRRWVLDADLSAAFDRIDHSQLLTELGTFPGREMIRGWLKAGVFEKETGFAPTDEGAPQGGVISPLLMNVALHGLEEAAGVRYEASDPARTKRGCPALVVYADDMVALCHTRQQAEQVKARMAEWLAPRGLSFNEAKTRIVALEDGFDFLGFTIRRHAGKLITRPSKAAIKRAKHRLAVEMRALRGANAAAVLAKINPIVRGWANYYRGAASSRTFAALDHYLWQLTYKWACHSHQNKPRTWIISRYYGRFNPASRDRWIFGNRDSGAWLPRFGWTKIVRHSLVLGAASPDDPALTDYWARRRGKNPALLDRSILILLAKQKGRCTLCQGLLLHADHEPRSPTEWEQWHRVTRKAITKHHMSAHADEATPDDTRLVHSHCQRRVTGARKDPALLHA</sequence>
<dbReference type="InterPro" id="IPR030931">
    <property type="entry name" value="Group_II_RT_mat"/>
</dbReference>
<keyword evidence="2" id="KW-0548">Nucleotidyltransferase</keyword>
<dbReference type="InterPro" id="IPR000477">
    <property type="entry name" value="RT_dom"/>
</dbReference>